<sequence length="101" mass="11371">MRSYNADFEEKNAQVLGISCDARPSQTAYSTSLGNLPYPLLSDFHPKGAMTQVYGIFNEERGAPNRAIFIIDKEGVIRFKRLYDSARALDPKDILSEIDKL</sequence>
<dbReference type="AlphaFoldDB" id="A0AA35X957"/>
<comment type="catalytic activity">
    <reaction evidence="7">
        <text>a hydroperoxide + [thioredoxin]-dithiol = an alcohol + [thioredoxin]-disulfide + H2O</text>
        <dbReference type="Rhea" id="RHEA:62620"/>
        <dbReference type="Rhea" id="RHEA-COMP:10698"/>
        <dbReference type="Rhea" id="RHEA-COMP:10700"/>
        <dbReference type="ChEBI" id="CHEBI:15377"/>
        <dbReference type="ChEBI" id="CHEBI:29950"/>
        <dbReference type="ChEBI" id="CHEBI:30879"/>
        <dbReference type="ChEBI" id="CHEBI:35924"/>
        <dbReference type="ChEBI" id="CHEBI:50058"/>
        <dbReference type="EC" id="1.11.1.24"/>
    </reaction>
</comment>
<evidence type="ECO:0000256" key="5">
    <source>
        <dbReference type="ARBA" id="ARBA00023002"/>
    </source>
</evidence>
<dbReference type="Pfam" id="PF00578">
    <property type="entry name" value="AhpC-TSA"/>
    <property type="match status" value="1"/>
</dbReference>
<keyword evidence="4" id="KW-0049">Antioxidant</keyword>
<keyword evidence="6" id="KW-0676">Redox-active center</keyword>
<evidence type="ECO:0000256" key="4">
    <source>
        <dbReference type="ARBA" id="ARBA00022862"/>
    </source>
</evidence>
<dbReference type="GO" id="GO:0045454">
    <property type="term" value="P:cell redox homeostasis"/>
    <property type="evidence" value="ECO:0007669"/>
    <property type="project" value="TreeGrafter"/>
</dbReference>
<comment type="caution">
    <text evidence="9">The sequence shown here is derived from an EMBL/GenBank/DDBJ whole genome shotgun (WGS) entry which is preliminary data.</text>
</comment>
<dbReference type="SUPFAM" id="SSF52833">
    <property type="entry name" value="Thioredoxin-like"/>
    <property type="match status" value="1"/>
</dbReference>
<dbReference type="PANTHER" id="PTHR10681">
    <property type="entry name" value="THIOREDOXIN PEROXIDASE"/>
    <property type="match status" value="1"/>
</dbReference>
<comment type="similarity">
    <text evidence="1">Belongs to the peroxiredoxin family. AhpC/Prx1 subfamily.</text>
</comment>
<keyword evidence="10" id="KW-1185">Reference proteome</keyword>
<accession>A0AA35X957</accession>
<gene>
    <name evidence="9" type="ORF">GBAR_LOCUS23743</name>
</gene>
<reference evidence="9" key="1">
    <citation type="submission" date="2023-03" db="EMBL/GenBank/DDBJ databases">
        <authorList>
            <person name="Steffen K."/>
            <person name="Cardenas P."/>
        </authorList>
    </citation>
    <scope>NUCLEOTIDE SEQUENCE</scope>
</reference>
<organism evidence="9 10">
    <name type="scientific">Geodia barretti</name>
    <name type="common">Barrett's horny sponge</name>
    <dbReference type="NCBI Taxonomy" id="519541"/>
    <lineage>
        <taxon>Eukaryota</taxon>
        <taxon>Metazoa</taxon>
        <taxon>Porifera</taxon>
        <taxon>Demospongiae</taxon>
        <taxon>Heteroscleromorpha</taxon>
        <taxon>Tetractinellida</taxon>
        <taxon>Astrophorina</taxon>
        <taxon>Geodiidae</taxon>
        <taxon>Geodia</taxon>
    </lineage>
</organism>
<dbReference type="InterPro" id="IPR000866">
    <property type="entry name" value="AhpC/TSA"/>
</dbReference>
<keyword evidence="3" id="KW-0575">Peroxidase</keyword>
<evidence type="ECO:0000256" key="2">
    <source>
        <dbReference type="ARBA" id="ARBA00013017"/>
    </source>
</evidence>
<dbReference type="PANTHER" id="PTHR10681:SF121">
    <property type="entry name" value="ALKYL HYDROPEROXIDE REDUCTASE C"/>
    <property type="match status" value="1"/>
</dbReference>
<evidence type="ECO:0000256" key="6">
    <source>
        <dbReference type="ARBA" id="ARBA00023284"/>
    </source>
</evidence>
<evidence type="ECO:0000256" key="3">
    <source>
        <dbReference type="ARBA" id="ARBA00022559"/>
    </source>
</evidence>
<dbReference type="GO" id="GO:0042744">
    <property type="term" value="P:hydrogen peroxide catabolic process"/>
    <property type="evidence" value="ECO:0007669"/>
    <property type="project" value="TreeGrafter"/>
</dbReference>
<dbReference type="GO" id="GO:0008379">
    <property type="term" value="F:thioredoxin peroxidase activity"/>
    <property type="evidence" value="ECO:0007669"/>
    <property type="project" value="TreeGrafter"/>
</dbReference>
<dbReference type="GO" id="GO:0033554">
    <property type="term" value="P:cellular response to stress"/>
    <property type="evidence" value="ECO:0007669"/>
    <property type="project" value="TreeGrafter"/>
</dbReference>
<dbReference type="GO" id="GO:0006979">
    <property type="term" value="P:response to oxidative stress"/>
    <property type="evidence" value="ECO:0007669"/>
    <property type="project" value="TreeGrafter"/>
</dbReference>
<evidence type="ECO:0000256" key="1">
    <source>
        <dbReference type="ARBA" id="ARBA00009796"/>
    </source>
</evidence>
<protein>
    <recommendedName>
        <fullName evidence="2">thioredoxin-dependent peroxiredoxin</fullName>
        <ecNumber evidence="2">1.11.1.24</ecNumber>
    </recommendedName>
</protein>
<dbReference type="EMBL" id="CASHTH010003284">
    <property type="protein sequence ID" value="CAI8042820.1"/>
    <property type="molecule type" value="Genomic_DNA"/>
</dbReference>
<keyword evidence="5" id="KW-0560">Oxidoreductase</keyword>
<evidence type="ECO:0000256" key="7">
    <source>
        <dbReference type="ARBA" id="ARBA00049091"/>
    </source>
</evidence>
<dbReference type="Proteomes" id="UP001174909">
    <property type="component" value="Unassembled WGS sequence"/>
</dbReference>
<proteinExistence type="inferred from homology"/>
<dbReference type="InterPro" id="IPR036249">
    <property type="entry name" value="Thioredoxin-like_sf"/>
</dbReference>
<evidence type="ECO:0000313" key="9">
    <source>
        <dbReference type="EMBL" id="CAI8042820.1"/>
    </source>
</evidence>
<evidence type="ECO:0000313" key="10">
    <source>
        <dbReference type="Proteomes" id="UP001174909"/>
    </source>
</evidence>
<name>A0AA35X957_GEOBA</name>
<dbReference type="EC" id="1.11.1.24" evidence="2"/>
<dbReference type="GO" id="GO:0005829">
    <property type="term" value="C:cytosol"/>
    <property type="evidence" value="ECO:0007669"/>
    <property type="project" value="TreeGrafter"/>
</dbReference>
<feature type="domain" description="Alkyl hydroperoxide reductase subunit C/ Thiol specific antioxidant" evidence="8">
    <location>
        <begin position="2"/>
        <end position="79"/>
    </location>
</feature>
<dbReference type="InterPro" id="IPR050217">
    <property type="entry name" value="Peroxiredoxin"/>
</dbReference>
<dbReference type="Gene3D" id="3.40.30.10">
    <property type="entry name" value="Glutaredoxin"/>
    <property type="match status" value="1"/>
</dbReference>
<evidence type="ECO:0000259" key="8">
    <source>
        <dbReference type="Pfam" id="PF00578"/>
    </source>
</evidence>